<evidence type="ECO:0000313" key="2">
    <source>
        <dbReference type="Proteomes" id="UP000264353"/>
    </source>
</evidence>
<evidence type="ECO:0000313" key="1">
    <source>
        <dbReference type="EMBL" id="RID59667.1"/>
    </source>
</evidence>
<organism evidence="1 2">
    <name type="scientific">Brassica campestris</name>
    <name type="common">Field mustard</name>
    <dbReference type="NCBI Taxonomy" id="3711"/>
    <lineage>
        <taxon>Eukaryota</taxon>
        <taxon>Viridiplantae</taxon>
        <taxon>Streptophyta</taxon>
        <taxon>Embryophyta</taxon>
        <taxon>Tracheophyta</taxon>
        <taxon>Spermatophyta</taxon>
        <taxon>Magnoliopsida</taxon>
        <taxon>eudicotyledons</taxon>
        <taxon>Gunneridae</taxon>
        <taxon>Pentapetalae</taxon>
        <taxon>rosids</taxon>
        <taxon>malvids</taxon>
        <taxon>Brassicales</taxon>
        <taxon>Brassicaceae</taxon>
        <taxon>Brassiceae</taxon>
        <taxon>Brassica</taxon>
    </lineage>
</organism>
<dbReference type="AlphaFoldDB" id="A0A397Z1W9"/>
<name>A0A397Z1W9_BRACM</name>
<gene>
    <name evidence="1" type="ORF">BRARA_F02883</name>
</gene>
<reference evidence="1 2" key="1">
    <citation type="submission" date="2018-06" db="EMBL/GenBank/DDBJ databases">
        <title>WGS assembly of Brassica rapa FPsc.</title>
        <authorList>
            <person name="Bowman J."/>
            <person name="Kohchi T."/>
            <person name="Yamato K."/>
            <person name="Jenkins J."/>
            <person name="Shu S."/>
            <person name="Ishizaki K."/>
            <person name="Yamaoka S."/>
            <person name="Nishihama R."/>
            <person name="Nakamura Y."/>
            <person name="Berger F."/>
            <person name="Adam C."/>
            <person name="Aki S."/>
            <person name="Althoff F."/>
            <person name="Araki T."/>
            <person name="Arteaga-Vazquez M."/>
            <person name="Balasubrmanian S."/>
            <person name="Bauer D."/>
            <person name="Boehm C."/>
            <person name="Briginshaw L."/>
            <person name="Caballero-Perez J."/>
            <person name="Catarino B."/>
            <person name="Chen F."/>
            <person name="Chiyoda S."/>
            <person name="Chovatia M."/>
            <person name="Davies K."/>
            <person name="Delmans M."/>
            <person name="Demura T."/>
            <person name="Dierschke T."/>
            <person name="Dolan L."/>
            <person name="Dorantes-Acosta A."/>
            <person name="Eklund D."/>
            <person name="Florent S."/>
            <person name="Flores-Sandoval E."/>
            <person name="Fujiyama A."/>
            <person name="Fukuzawa H."/>
            <person name="Galik B."/>
            <person name="Grimanelli D."/>
            <person name="Grimwood J."/>
            <person name="Grossniklaus U."/>
            <person name="Hamada T."/>
            <person name="Haseloff J."/>
            <person name="Hetherington A."/>
            <person name="Higo A."/>
            <person name="Hirakawa Y."/>
            <person name="Hundley H."/>
            <person name="Ikeda Y."/>
            <person name="Inoue K."/>
            <person name="Inoue S."/>
            <person name="Ishida S."/>
            <person name="Jia Q."/>
            <person name="Kakita M."/>
            <person name="Kanazawa T."/>
            <person name="Kawai Y."/>
            <person name="Kawashima T."/>
            <person name="Kennedy M."/>
            <person name="Kinose K."/>
            <person name="Kinoshita T."/>
            <person name="Kohara Y."/>
            <person name="Koide E."/>
            <person name="Komatsu K."/>
            <person name="Kopischke S."/>
            <person name="Kubo M."/>
            <person name="Kyozuka J."/>
            <person name="Lagercrantz U."/>
            <person name="Lin S."/>
            <person name="Lindquist E."/>
            <person name="Lipzen A."/>
            <person name="Lu C."/>
            <person name="Luna E."/>
            <person name="Martienssen R."/>
            <person name="Minamino N."/>
            <person name="Mizutani M."/>
            <person name="Mizutani M."/>
            <person name="Mochizuki N."/>
            <person name="Monte I."/>
            <person name="Mosher R."/>
            <person name="Nagasaki H."/>
            <person name="Nakagami H."/>
            <person name="Naramoto S."/>
            <person name="Nishitani K."/>
            <person name="Ohtani M."/>
            <person name="Okamoto T."/>
            <person name="Okumura M."/>
            <person name="Phillips J."/>
            <person name="Pollak B."/>
            <person name="Reinders A."/>
            <person name="Roevekamp M."/>
            <person name="Sano R."/>
            <person name="Sawa S."/>
            <person name="Schmid M."/>
            <person name="Shirakawa M."/>
            <person name="Solano R."/>
            <person name="Spunde A."/>
            <person name="Suetsugu N."/>
            <person name="Sugano S."/>
            <person name="Sugiyama A."/>
            <person name="Sun R."/>
            <person name="Suzuki Y."/>
            <person name="Takenaka M."/>
            <person name="Takezawa D."/>
            <person name="Tomogane H."/>
            <person name="Tsuzuki M."/>
            <person name="Ueda T."/>
            <person name="Umeda M."/>
            <person name="Ward J."/>
            <person name="Watanabe Y."/>
            <person name="Yazaki K."/>
            <person name="Yokoyama R."/>
            <person name="Yoshitake Y."/>
            <person name="Yotsui I."/>
            <person name="Zachgo S."/>
            <person name="Schmutz J."/>
        </authorList>
    </citation>
    <scope>NUCLEOTIDE SEQUENCE [LARGE SCALE GENOMIC DNA]</scope>
    <source>
        <strain evidence="2">cv. B-3</strain>
    </source>
</reference>
<accession>A0A397Z1W9</accession>
<protein>
    <submittedName>
        <fullName evidence="1">Uncharacterized protein</fullName>
    </submittedName>
</protein>
<sequence length="82" mass="9667">MLRSRTNPLFCLKKEQSNIERERDSGRCSISEIKTIIIIHHQTKTVFNHLTKPSTFQLIPFFKNQNLCWVAVLSLTCWIFCL</sequence>
<dbReference type="Proteomes" id="UP000264353">
    <property type="component" value="Chromosome A6"/>
</dbReference>
<dbReference type="EMBL" id="CM010633">
    <property type="protein sequence ID" value="RID59667.1"/>
    <property type="molecule type" value="Genomic_DNA"/>
</dbReference>
<proteinExistence type="predicted"/>